<proteinExistence type="inferred from homology"/>
<keyword evidence="8" id="KW-0862">Zinc</keyword>
<comment type="function">
    <text evidence="1">Might act as an E3 ubiquitin-protein ligase, or as part of E3 complex, which accepts ubiquitin from specific E2 ubiquitin-conjugating enzymes and then transfers it to substrates.</text>
</comment>
<keyword evidence="7" id="KW-0833">Ubl conjugation pathway</keyword>
<dbReference type="OrthoDB" id="10009520at2759"/>
<evidence type="ECO:0000256" key="8">
    <source>
        <dbReference type="ARBA" id="ARBA00022833"/>
    </source>
</evidence>
<dbReference type="EMBL" id="SPHZ02000006">
    <property type="protein sequence ID" value="KAF0911326.1"/>
    <property type="molecule type" value="Genomic_DNA"/>
</dbReference>
<dbReference type="InterPro" id="IPR001841">
    <property type="entry name" value="Znf_RING"/>
</dbReference>
<evidence type="ECO:0000256" key="5">
    <source>
        <dbReference type="ARBA" id="ARBA00022737"/>
    </source>
</evidence>
<sequence>MAALAANPVPDVGHIGRIWTRIAADTAAVSAATGEGSHSTPAVSAGKGEGQHSAPAVSASEGGGDHSAPAVPAGMEEEHHNVQDDPMSAKGQALLADRDTPAVFAGMEEEVHHNVQNDPVSSKRQALLADQDTPAVFAGMEEGHDNAWYDSVIREAMMSELQDDTELHEPSPVQYLAPRPRSSETPDDVVAPAAAGEEEAGEFSMPSFFKKWGLRPSDLDPDEAGPSTRRPRVLPLGDDDLPTFDCGICFDTFSLLDLFRGLQCDHKYCLECMTTYVEGKVREGAVPVPCPEPACKEDEEVGVLHPEGCKKAIDFGAFSDWGLRLAEGAVPHNRRAYRPNRRCGILLETSGEEKPAMAVCPACKLLLCATCGQEWSTKDDVEHRDCTKDPEAAMMKQLAEERRWNRGSSAPSA</sequence>
<name>A0A6G1DFX4_9ORYZ</name>
<keyword evidence="4" id="KW-0479">Metal-binding</keyword>
<dbReference type="PANTHER" id="PTHR11685">
    <property type="entry name" value="RBR FAMILY RING FINGER AND IBR DOMAIN-CONTAINING"/>
    <property type="match status" value="1"/>
</dbReference>
<dbReference type="InterPro" id="IPR031127">
    <property type="entry name" value="E3_UB_ligase_RBR"/>
</dbReference>
<evidence type="ECO:0008006" key="15">
    <source>
        <dbReference type="Google" id="ProtNLM"/>
    </source>
</evidence>
<keyword evidence="14" id="KW-1185">Reference proteome</keyword>
<feature type="region of interest" description="Disordered" evidence="10">
    <location>
        <begin position="215"/>
        <end position="234"/>
    </location>
</feature>
<dbReference type="InterPro" id="IPR013083">
    <property type="entry name" value="Znf_RING/FYVE/PHD"/>
</dbReference>
<protein>
    <recommendedName>
        <fullName evidence="15">RING-type domain-containing protein</fullName>
    </recommendedName>
</protein>
<evidence type="ECO:0000256" key="9">
    <source>
        <dbReference type="PROSITE-ProRule" id="PRU00175"/>
    </source>
</evidence>
<dbReference type="InterPro" id="IPR018957">
    <property type="entry name" value="Znf_C3HC4_RING-type"/>
</dbReference>
<dbReference type="GO" id="GO:0004842">
    <property type="term" value="F:ubiquitin-protein transferase activity"/>
    <property type="evidence" value="ECO:0007669"/>
    <property type="project" value="InterPro"/>
</dbReference>
<dbReference type="GO" id="GO:0016567">
    <property type="term" value="P:protein ubiquitination"/>
    <property type="evidence" value="ECO:0007669"/>
    <property type="project" value="InterPro"/>
</dbReference>
<comment type="caution">
    <text evidence="13">The sequence shown here is derived from an EMBL/GenBank/DDBJ whole genome shotgun (WGS) entry which is preliminary data.</text>
</comment>
<evidence type="ECO:0000256" key="6">
    <source>
        <dbReference type="ARBA" id="ARBA00022771"/>
    </source>
</evidence>
<dbReference type="PROSITE" id="PS00518">
    <property type="entry name" value="ZF_RING_1"/>
    <property type="match status" value="1"/>
</dbReference>
<evidence type="ECO:0000256" key="10">
    <source>
        <dbReference type="SAM" id="MobiDB-lite"/>
    </source>
</evidence>
<evidence type="ECO:0000256" key="3">
    <source>
        <dbReference type="ARBA" id="ARBA00022679"/>
    </source>
</evidence>
<feature type="region of interest" description="Disordered" evidence="10">
    <location>
        <begin position="165"/>
        <end position="189"/>
    </location>
</feature>
<keyword evidence="3" id="KW-0808">Transferase</keyword>
<feature type="region of interest" description="Disordered" evidence="10">
    <location>
        <begin position="32"/>
        <end position="72"/>
    </location>
</feature>
<dbReference type="Pfam" id="PF00097">
    <property type="entry name" value="zf-C3HC4"/>
    <property type="match status" value="1"/>
</dbReference>
<evidence type="ECO:0000259" key="11">
    <source>
        <dbReference type="PROSITE" id="PS50089"/>
    </source>
</evidence>
<accession>A0A6G1DFX4</accession>
<organism evidence="13 14">
    <name type="scientific">Oryza meyeriana var. granulata</name>
    <dbReference type="NCBI Taxonomy" id="110450"/>
    <lineage>
        <taxon>Eukaryota</taxon>
        <taxon>Viridiplantae</taxon>
        <taxon>Streptophyta</taxon>
        <taxon>Embryophyta</taxon>
        <taxon>Tracheophyta</taxon>
        <taxon>Spermatophyta</taxon>
        <taxon>Magnoliopsida</taxon>
        <taxon>Liliopsida</taxon>
        <taxon>Poales</taxon>
        <taxon>Poaceae</taxon>
        <taxon>BOP clade</taxon>
        <taxon>Oryzoideae</taxon>
        <taxon>Oryzeae</taxon>
        <taxon>Oryzinae</taxon>
        <taxon>Oryza</taxon>
        <taxon>Oryza meyeriana</taxon>
    </lineage>
</organism>
<evidence type="ECO:0000313" key="14">
    <source>
        <dbReference type="Proteomes" id="UP000479710"/>
    </source>
</evidence>
<evidence type="ECO:0000259" key="12">
    <source>
        <dbReference type="PROSITE" id="PS51873"/>
    </source>
</evidence>
<keyword evidence="5" id="KW-0677">Repeat</keyword>
<evidence type="ECO:0000256" key="4">
    <source>
        <dbReference type="ARBA" id="ARBA00022723"/>
    </source>
</evidence>
<dbReference type="AlphaFoldDB" id="A0A6G1DFX4"/>
<dbReference type="Proteomes" id="UP000479710">
    <property type="component" value="Unassembled WGS sequence"/>
</dbReference>
<dbReference type="InterPro" id="IPR044066">
    <property type="entry name" value="TRIAD_supradom"/>
</dbReference>
<dbReference type="InterPro" id="IPR017907">
    <property type="entry name" value="Znf_RING_CS"/>
</dbReference>
<feature type="domain" description="RING-type" evidence="11">
    <location>
        <begin position="246"/>
        <end position="291"/>
    </location>
</feature>
<evidence type="ECO:0000256" key="7">
    <source>
        <dbReference type="ARBA" id="ARBA00022786"/>
    </source>
</evidence>
<comment type="similarity">
    <text evidence="2">Belongs to the RBR family. Ariadne subfamily.</text>
</comment>
<evidence type="ECO:0000256" key="2">
    <source>
        <dbReference type="ARBA" id="ARBA00005884"/>
    </source>
</evidence>
<dbReference type="Gene3D" id="3.30.40.10">
    <property type="entry name" value="Zinc/RING finger domain, C3HC4 (zinc finger)"/>
    <property type="match status" value="1"/>
</dbReference>
<reference evidence="13 14" key="1">
    <citation type="submission" date="2019-11" db="EMBL/GenBank/DDBJ databases">
        <title>Whole genome sequence of Oryza granulata.</title>
        <authorList>
            <person name="Li W."/>
        </authorList>
    </citation>
    <scope>NUCLEOTIDE SEQUENCE [LARGE SCALE GENOMIC DNA]</scope>
    <source>
        <strain evidence="14">cv. Menghai</strain>
        <tissue evidence="13">Leaf</tissue>
    </source>
</reference>
<dbReference type="PROSITE" id="PS50089">
    <property type="entry name" value="ZF_RING_2"/>
    <property type="match status" value="1"/>
</dbReference>
<keyword evidence="6 9" id="KW-0863">Zinc-finger</keyword>
<evidence type="ECO:0000256" key="1">
    <source>
        <dbReference type="ARBA" id="ARBA00003976"/>
    </source>
</evidence>
<dbReference type="PROSITE" id="PS51873">
    <property type="entry name" value="TRIAD"/>
    <property type="match status" value="1"/>
</dbReference>
<gene>
    <name evidence="13" type="ORF">E2562_008215</name>
</gene>
<feature type="domain" description="RING-type" evidence="12">
    <location>
        <begin position="242"/>
        <end position="413"/>
    </location>
</feature>
<dbReference type="SUPFAM" id="SSF57850">
    <property type="entry name" value="RING/U-box"/>
    <property type="match status" value="1"/>
</dbReference>
<evidence type="ECO:0000313" key="13">
    <source>
        <dbReference type="EMBL" id="KAF0911326.1"/>
    </source>
</evidence>
<dbReference type="GO" id="GO:0008270">
    <property type="term" value="F:zinc ion binding"/>
    <property type="evidence" value="ECO:0007669"/>
    <property type="project" value="UniProtKB-KW"/>
</dbReference>